<name>A0ABW8IUK4_9GAMM</name>
<dbReference type="RefSeq" id="WP_284400288.1">
    <property type="nucleotide sequence ID" value="NZ_BSNQ01000005.1"/>
</dbReference>
<evidence type="ECO:0000313" key="2">
    <source>
        <dbReference type="EMBL" id="MFK2872609.1"/>
    </source>
</evidence>
<evidence type="ECO:0008006" key="4">
    <source>
        <dbReference type="Google" id="ProtNLM"/>
    </source>
</evidence>
<keyword evidence="1" id="KW-1133">Transmembrane helix</keyword>
<protein>
    <recommendedName>
        <fullName evidence="4">Transmembrane protein</fullName>
    </recommendedName>
</protein>
<keyword evidence="3" id="KW-1185">Reference proteome</keyword>
<dbReference type="Proteomes" id="UP001620405">
    <property type="component" value="Unassembled WGS sequence"/>
</dbReference>
<proteinExistence type="predicted"/>
<sequence length="65" mass="7221">MVGFLLWLLLLIVCWPLALLALVLYPIVWLLLLPLRLVGITVSAVFAFLGAILMLPARVLRGRPV</sequence>
<dbReference type="EMBL" id="JADIKG010000010">
    <property type="protein sequence ID" value="MFK2872609.1"/>
    <property type="molecule type" value="Genomic_DNA"/>
</dbReference>
<accession>A0ABW8IUK4</accession>
<keyword evidence="1" id="KW-0812">Transmembrane</keyword>
<feature type="transmembrane region" description="Helical" evidence="1">
    <location>
        <begin position="30"/>
        <end position="55"/>
    </location>
</feature>
<evidence type="ECO:0000256" key="1">
    <source>
        <dbReference type="SAM" id="Phobius"/>
    </source>
</evidence>
<keyword evidence="1" id="KW-0472">Membrane</keyword>
<reference evidence="2 3" key="1">
    <citation type="submission" date="2020-10" db="EMBL/GenBank/DDBJ databases">
        <title>Phylogeny of dyella-like bacteria.</title>
        <authorList>
            <person name="Fu J."/>
        </authorList>
    </citation>
    <scope>NUCLEOTIDE SEQUENCE [LARGE SCALE GENOMIC DNA]</scope>
    <source>
        <strain evidence="2 3">DHOB07</strain>
    </source>
</reference>
<comment type="caution">
    <text evidence="2">The sequence shown here is derived from an EMBL/GenBank/DDBJ whole genome shotgun (WGS) entry which is preliminary data.</text>
</comment>
<evidence type="ECO:0000313" key="3">
    <source>
        <dbReference type="Proteomes" id="UP001620405"/>
    </source>
</evidence>
<organism evidence="2 3">
    <name type="scientific">Dyella lipolytica</name>
    <dbReference type="NCBI Taxonomy" id="1867835"/>
    <lineage>
        <taxon>Bacteria</taxon>
        <taxon>Pseudomonadati</taxon>
        <taxon>Pseudomonadota</taxon>
        <taxon>Gammaproteobacteria</taxon>
        <taxon>Lysobacterales</taxon>
        <taxon>Rhodanobacteraceae</taxon>
        <taxon>Dyella</taxon>
    </lineage>
</organism>
<gene>
    <name evidence="2" type="ORF">ISP13_03625</name>
</gene>